<gene>
    <name evidence="1" type="ORF">MSLAZ_1439</name>
</gene>
<evidence type="ECO:0000313" key="2">
    <source>
        <dbReference type="Proteomes" id="UP000033072"/>
    </source>
</evidence>
<sequence length="84" mass="9274">MAEAPVFACELKTSPGIKESILSARGHFFSLSSLFVARSFCWFAFYLADGWLRLIGGAGREKRRLPSLSSGIDQTVTQTPPFFV</sequence>
<protein>
    <submittedName>
        <fullName evidence="1">Uncharacterized protein</fullName>
    </submittedName>
</protein>
<keyword evidence="2" id="KW-1185">Reference proteome</keyword>
<proteinExistence type="predicted"/>
<dbReference type="KEGG" id="mls:MSLAZ_1439"/>
<dbReference type="EMBL" id="CP009515">
    <property type="protein sequence ID" value="AKB74700.1"/>
    <property type="molecule type" value="Genomic_DNA"/>
</dbReference>
<dbReference type="AlphaFoldDB" id="A0A0E3WTI8"/>
<dbReference type="PATRIC" id="fig|1434111.4.peg.1887"/>
<dbReference type="Proteomes" id="UP000033072">
    <property type="component" value="Chromosome"/>
</dbReference>
<reference evidence="1 2" key="1">
    <citation type="submission" date="2014-07" db="EMBL/GenBank/DDBJ databases">
        <title>Methanogenic archaea and the global carbon cycle.</title>
        <authorList>
            <person name="Henriksen J.R."/>
            <person name="Luke J."/>
            <person name="Reinhart S."/>
            <person name="Benedict M.N."/>
            <person name="Youngblut N.D."/>
            <person name="Metcalf M.E."/>
            <person name="Whitaker R.J."/>
            <person name="Metcalf W.W."/>
        </authorList>
    </citation>
    <scope>NUCLEOTIDE SEQUENCE [LARGE SCALE GENOMIC DNA]</scope>
    <source>
        <strain evidence="1 2">Z-7289</strain>
    </source>
</reference>
<dbReference type="HOGENOM" id="CLU_2519775_0_0_2"/>
<name>A0A0E3WTI8_9EURY</name>
<evidence type="ECO:0000313" key="1">
    <source>
        <dbReference type="EMBL" id="AKB74700.1"/>
    </source>
</evidence>
<accession>A0A0E3WTI8</accession>
<organism evidence="1 2">
    <name type="scientific">Methanosarcina lacustris Z-7289</name>
    <dbReference type="NCBI Taxonomy" id="1434111"/>
    <lineage>
        <taxon>Archaea</taxon>
        <taxon>Methanobacteriati</taxon>
        <taxon>Methanobacteriota</taxon>
        <taxon>Stenosarchaea group</taxon>
        <taxon>Methanomicrobia</taxon>
        <taxon>Methanosarcinales</taxon>
        <taxon>Methanosarcinaceae</taxon>
        <taxon>Methanosarcina</taxon>
    </lineage>
</organism>